<reference evidence="2" key="1">
    <citation type="submission" date="2014-11" db="EMBL/GenBank/DDBJ databases">
        <authorList>
            <person name="Amaro Gonzalez C."/>
        </authorList>
    </citation>
    <scope>NUCLEOTIDE SEQUENCE</scope>
</reference>
<name>A0A0E9XAP3_ANGAN</name>
<dbReference type="EMBL" id="GBXM01009834">
    <property type="protein sequence ID" value="JAH98743.1"/>
    <property type="molecule type" value="Transcribed_RNA"/>
</dbReference>
<feature type="compositionally biased region" description="Polar residues" evidence="1">
    <location>
        <begin position="16"/>
        <end position="25"/>
    </location>
</feature>
<organism evidence="2">
    <name type="scientific">Anguilla anguilla</name>
    <name type="common">European freshwater eel</name>
    <name type="synonym">Muraena anguilla</name>
    <dbReference type="NCBI Taxonomy" id="7936"/>
    <lineage>
        <taxon>Eukaryota</taxon>
        <taxon>Metazoa</taxon>
        <taxon>Chordata</taxon>
        <taxon>Craniata</taxon>
        <taxon>Vertebrata</taxon>
        <taxon>Euteleostomi</taxon>
        <taxon>Actinopterygii</taxon>
        <taxon>Neopterygii</taxon>
        <taxon>Teleostei</taxon>
        <taxon>Anguilliformes</taxon>
        <taxon>Anguillidae</taxon>
        <taxon>Anguilla</taxon>
    </lineage>
</organism>
<proteinExistence type="predicted"/>
<protein>
    <submittedName>
        <fullName evidence="2">Uncharacterized protein</fullName>
    </submittedName>
</protein>
<reference evidence="2" key="2">
    <citation type="journal article" date="2015" name="Fish Shellfish Immunol.">
        <title>Early steps in the European eel (Anguilla anguilla)-Vibrio vulnificus interaction in the gills: Role of the RtxA13 toxin.</title>
        <authorList>
            <person name="Callol A."/>
            <person name="Pajuelo D."/>
            <person name="Ebbesson L."/>
            <person name="Teles M."/>
            <person name="MacKenzie S."/>
            <person name="Amaro C."/>
        </authorList>
    </citation>
    <scope>NUCLEOTIDE SEQUENCE</scope>
</reference>
<dbReference type="AlphaFoldDB" id="A0A0E9XAP3"/>
<evidence type="ECO:0000256" key="1">
    <source>
        <dbReference type="SAM" id="MobiDB-lite"/>
    </source>
</evidence>
<accession>A0A0E9XAP3</accession>
<sequence>MVYMPSAPCTSPPPSQHHSTGTQNEQKPVKLQLSYVLSSFINFDFNIFLRFVLHCQNWNDSLQL</sequence>
<evidence type="ECO:0000313" key="2">
    <source>
        <dbReference type="EMBL" id="JAH98743.1"/>
    </source>
</evidence>
<feature type="region of interest" description="Disordered" evidence="1">
    <location>
        <begin position="1"/>
        <end position="25"/>
    </location>
</feature>